<gene>
    <name evidence="1" type="ORF">GPUH_LOCUS7588</name>
</gene>
<protein>
    <submittedName>
        <fullName evidence="3">Helicase C-terminal domain-containing protein</fullName>
    </submittedName>
</protein>
<dbReference type="WBParaSite" id="GPUH_0000759701-mRNA-1">
    <property type="protein sequence ID" value="GPUH_0000759701-mRNA-1"/>
    <property type="gene ID" value="GPUH_0000759701"/>
</dbReference>
<dbReference type="Gene3D" id="3.40.50.300">
    <property type="entry name" value="P-loop containing nucleotide triphosphate hydrolases"/>
    <property type="match status" value="1"/>
</dbReference>
<reference evidence="3" key="1">
    <citation type="submission" date="2016-06" db="UniProtKB">
        <authorList>
            <consortium name="WormBaseParasite"/>
        </authorList>
    </citation>
    <scope>IDENTIFICATION</scope>
</reference>
<dbReference type="OrthoDB" id="5797702at2759"/>
<sequence>MNHTEPDYETYLHRIGRTGRFGKAGIAINLISDDFAYNVMKRIESYFGRGVMLI</sequence>
<name>A0A183DFU7_9BILA</name>
<dbReference type="InterPro" id="IPR027417">
    <property type="entry name" value="P-loop_NTPase"/>
</dbReference>
<reference evidence="1 2" key="2">
    <citation type="submission" date="2018-11" db="EMBL/GenBank/DDBJ databases">
        <authorList>
            <consortium name="Pathogen Informatics"/>
        </authorList>
    </citation>
    <scope>NUCLEOTIDE SEQUENCE [LARGE SCALE GENOMIC DNA]</scope>
</reference>
<evidence type="ECO:0000313" key="3">
    <source>
        <dbReference type="WBParaSite" id="GPUH_0000759701-mRNA-1"/>
    </source>
</evidence>
<evidence type="ECO:0000313" key="1">
    <source>
        <dbReference type="EMBL" id="VDK58894.1"/>
    </source>
</evidence>
<dbReference type="AlphaFoldDB" id="A0A183DFU7"/>
<organism evidence="3">
    <name type="scientific">Gongylonema pulchrum</name>
    <dbReference type="NCBI Taxonomy" id="637853"/>
    <lineage>
        <taxon>Eukaryota</taxon>
        <taxon>Metazoa</taxon>
        <taxon>Ecdysozoa</taxon>
        <taxon>Nematoda</taxon>
        <taxon>Chromadorea</taxon>
        <taxon>Rhabditida</taxon>
        <taxon>Spirurina</taxon>
        <taxon>Spiruromorpha</taxon>
        <taxon>Spiruroidea</taxon>
        <taxon>Gongylonematidae</taxon>
        <taxon>Gongylonema</taxon>
    </lineage>
</organism>
<evidence type="ECO:0000313" key="2">
    <source>
        <dbReference type="Proteomes" id="UP000271098"/>
    </source>
</evidence>
<proteinExistence type="predicted"/>
<keyword evidence="2" id="KW-1185">Reference proteome</keyword>
<dbReference type="EMBL" id="UYRT01019979">
    <property type="protein sequence ID" value="VDK58894.1"/>
    <property type="molecule type" value="Genomic_DNA"/>
</dbReference>
<dbReference type="Proteomes" id="UP000271098">
    <property type="component" value="Unassembled WGS sequence"/>
</dbReference>
<accession>A0A183DFU7</accession>
<dbReference type="SUPFAM" id="SSF52540">
    <property type="entry name" value="P-loop containing nucleoside triphosphate hydrolases"/>
    <property type="match status" value="1"/>
</dbReference>